<evidence type="ECO:0000313" key="2">
    <source>
        <dbReference type="EMBL" id="ORV41099.1"/>
    </source>
</evidence>
<gene>
    <name evidence="2" type="ORF">AWC02_16840</name>
</gene>
<keyword evidence="1" id="KW-1133">Transmembrane helix</keyword>
<feature type="transmembrane region" description="Helical" evidence="1">
    <location>
        <begin position="21"/>
        <end position="45"/>
    </location>
</feature>
<accession>A0A1X1T9C0</accession>
<keyword evidence="1" id="KW-0472">Membrane</keyword>
<evidence type="ECO:0000313" key="3">
    <source>
        <dbReference type="Proteomes" id="UP000193465"/>
    </source>
</evidence>
<reference evidence="2 3" key="1">
    <citation type="submission" date="2016-01" db="EMBL/GenBank/DDBJ databases">
        <title>The new phylogeny of the genus Mycobacterium.</title>
        <authorList>
            <person name="Tarcisio F."/>
            <person name="Conor M."/>
            <person name="Antonella G."/>
            <person name="Elisabetta G."/>
            <person name="Giulia F.S."/>
            <person name="Sara T."/>
            <person name="Anna F."/>
            <person name="Clotilde B."/>
            <person name="Roberto B."/>
            <person name="Veronica D.S."/>
            <person name="Fabio R."/>
            <person name="Monica P."/>
            <person name="Olivier J."/>
            <person name="Enrico T."/>
            <person name="Nicola S."/>
        </authorList>
    </citation>
    <scope>NUCLEOTIDE SEQUENCE [LARGE SCALE GENOMIC DNA]</scope>
    <source>
        <strain evidence="2 3">ATCC 27353</strain>
    </source>
</reference>
<feature type="transmembrane region" description="Helical" evidence="1">
    <location>
        <begin position="144"/>
        <end position="169"/>
    </location>
</feature>
<keyword evidence="3" id="KW-1185">Reference proteome</keyword>
<sequence>MQMIAEAEETPQASAFRAQLVLLWSGPVVAAVLLAMFVAFPGFFPPMSPTMSAEQVARFYDEHRSWIRLSMVGFNLCGIMIVPFLVLIVGQMKRMSTQSHVFAYAYLAAVVSGATLFALSNIYFGVAAFRTDRNPEIVQALNDMAWLSFIAPVGMIVAQFAMLACAVYFDRGPDPVFPRWVAHLSVLTALAMLPSTAASVFTTGPLAWDGLISFWIRNGAFAIFVIAMFFALRDALYRQGISEGLIEGPAR</sequence>
<dbReference type="EMBL" id="LQOT01000069">
    <property type="protein sequence ID" value="ORV41099.1"/>
    <property type="molecule type" value="Genomic_DNA"/>
</dbReference>
<organism evidence="2 3">
    <name type="scientific">Mycolicibacter engbaekii</name>
    <dbReference type="NCBI Taxonomy" id="188915"/>
    <lineage>
        <taxon>Bacteria</taxon>
        <taxon>Bacillati</taxon>
        <taxon>Actinomycetota</taxon>
        <taxon>Actinomycetes</taxon>
        <taxon>Mycobacteriales</taxon>
        <taxon>Mycobacteriaceae</taxon>
        <taxon>Mycolicibacter</taxon>
    </lineage>
</organism>
<dbReference type="STRING" id="188915.AWC02_16840"/>
<feature type="transmembrane region" description="Helical" evidence="1">
    <location>
        <begin position="101"/>
        <end position="124"/>
    </location>
</feature>
<dbReference type="AlphaFoldDB" id="A0A1X1T9C0"/>
<feature type="transmembrane region" description="Helical" evidence="1">
    <location>
        <begin position="214"/>
        <end position="232"/>
    </location>
</feature>
<evidence type="ECO:0000256" key="1">
    <source>
        <dbReference type="SAM" id="Phobius"/>
    </source>
</evidence>
<keyword evidence="1" id="KW-0812">Transmembrane</keyword>
<dbReference type="Proteomes" id="UP000193465">
    <property type="component" value="Unassembled WGS sequence"/>
</dbReference>
<feature type="transmembrane region" description="Helical" evidence="1">
    <location>
        <begin position="65"/>
        <end position="89"/>
    </location>
</feature>
<protein>
    <recommendedName>
        <fullName evidence="4">DUF4386 domain-containing protein</fullName>
    </recommendedName>
</protein>
<name>A0A1X1T9C0_9MYCO</name>
<proteinExistence type="predicted"/>
<dbReference type="RefSeq" id="WP_085129876.1">
    <property type="nucleotide sequence ID" value="NZ_LQOT01000069.1"/>
</dbReference>
<comment type="caution">
    <text evidence="2">The sequence shown here is derived from an EMBL/GenBank/DDBJ whole genome shotgun (WGS) entry which is preliminary data.</text>
</comment>
<evidence type="ECO:0008006" key="4">
    <source>
        <dbReference type="Google" id="ProtNLM"/>
    </source>
</evidence>
<feature type="transmembrane region" description="Helical" evidence="1">
    <location>
        <begin position="181"/>
        <end position="202"/>
    </location>
</feature>